<organism evidence="1 2">
    <name type="scientific">Dreissena polymorpha</name>
    <name type="common">Zebra mussel</name>
    <name type="synonym">Mytilus polymorpha</name>
    <dbReference type="NCBI Taxonomy" id="45954"/>
    <lineage>
        <taxon>Eukaryota</taxon>
        <taxon>Metazoa</taxon>
        <taxon>Spiralia</taxon>
        <taxon>Lophotrochozoa</taxon>
        <taxon>Mollusca</taxon>
        <taxon>Bivalvia</taxon>
        <taxon>Autobranchia</taxon>
        <taxon>Heteroconchia</taxon>
        <taxon>Euheterodonta</taxon>
        <taxon>Imparidentia</taxon>
        <taxon>Neoheterodontei</taxon>
        <taxon>Myida</taxon>
        <taxon>Dreissenoidea</taxon>
        <taxon>Dreissenidae</taxon>
        <taxon>Dreissena</taxon>
    </lineage>
</organism>
<keyword evidence="2" id="KW-1185">Reference proteome</keyword>
<accession>A0A9D4CD32</accession>
<evidence type="ECO:0000313" key="2">
    <source>
        <dbReference type="Proteomes" id="UP000828390"/>
    </source>
</evidence>
<protein>
    <submittedName>
        <fullName evidence="1">Uncharacterized protein</fullName>
    </submittedName>
</protein>
<evidence type="ECO:0000313" key="1">
    <source>
        <dbReference type="EMBL" id="KAH3721447.1"/>
    </source>
</evidence>
<gene>
    <name evidence="1" type="ORF">DPMN_064371</name>
</gene>
<comment type="caution">
    <text evidence="1">The sequence shown here is derived from an EMBL/GenBank/DDBJ whole genome shotgun (WGS) entry which is preliminary data.</text>
</comment>
<sequence length="67" mass="8008">MDFVERQWKHLIGTGFNVFEQFPPEVVAKRRKLLPKMKEERAKGKRSWIAYDTLYVDGRLGTRRGRN</sequence>
<reference evidence="1" key="1">
    <citation type="journal article" date="2019" name="bioRxiv">
        <title>The Genome of the Zebra Mussel, Dreissena polymorpha: A Resource for Invasive Species Research.</title>
        <authorList>
            <person name="McCartney M.A."/>
            <person name="Auch B."/>
            <person name="Kono T."/>
            <person name="Mallez S."/>
            <person name="Zhang Y."/>
            <person name="Obille A."/>
            <person name="Becker A."/>
            <person name="Abrahante J.E."/>
            <person name="Garbe J."/>
            <person name="Badalamenti J.P."/>
            <person name="Herman A."/>
            <person name="Mangelson H."/>
            <person name="Liachko I."/>
            <person name="Sullivan S."/>
            <person name="Sone E.D."/>
            <person name="Koren S."/>
            <person name="Silverstein K.A.T."/>
            <person name="Beckman K.B."/>
            <person name="Gohl D.M."/>
        </authorList>
    </citation>
    <scope>NUCLEOTIDE SEQUENCE</scope>
    <source>
        <strain evidence="1">Duluth1</strain>
        <tissue evidence="1">Whole animal</tissue>
    </source>
</reference>
<reference evidence="1" key="2">
    <citation type="submission" date="2020-11" db="EMBL/GenBank/DDBJ databases">
        <authorList>
            <person name="McCartney M.A."/>
            <person name="Auch B."/>
            <person name="Kono T."/>
            <person name="Mallez S."/>
            <person name="Becker A."/>
            <person name="Gohl D.M."/>
            <person name="Silverstein K.A.T."/>
            <person name="Koren S."/>
            <person name="Bechman K.B."/>
            <person name="Herman A."/>
            <person name="Abrahante J.E."/>
            <person name="Garbe J."/>
        </authorList>
    </citation>
    <scope>NUCLEOTIDE SEQUENCE</scope>
    <source>
        <strain evidence="1">Duluth1</strain>
        <tissue evidence="1">Whole animal</tissue>
    </source>
</reference>
<proteinExistence type="predicted"/>
<dbReference type="AlphaFoldDB" id="A0A9D4CD32"/>
<dbReference type="EMBL" id="JAIWYP010000013">
    <property type="protein sequence ID" value="KAH3721447.1"/>
    <property type="molecule type" value="Genomic_DNA"/>
</dbReference>
<dbReference type="Proteomes" id="UP000828390">
    <property type="component" value="Unassembled WGS sequence"/>
</dbReference>
<name>A0A9D4CD32_DREPO</name>